<dbReference type="Ensembl" id="ENSSLUT00000041445.1">
    <property type="protein sequence ID" value="ENSSLUP00000040149.1"/>
    <property type="gene ID" value="ENSSLUG00000017936.1"/>
</dbReference>
<evidence type="ECO:0000256" key="1">
    <source>
        <dbReference type="ARBA" id="ARBA00004123"/>
    </source>
</evidence>
<dbReference type="FunFam" id="3.30.160.60:FF:000100">
    <property type="entry name" value="Zinc finger 45-like"/>
    <property type="match status" value="1"/>
</dbReference>
<dbReference type="InterPro" id="IPR013087">
    <property type="entry name" value="Znf_C2H2_type"/>
</dbReference>
<dbReference type="KEGG" id="sluc:116040194"/>
<reference evidence="11" key="2">
    <citation type="submission" date="2025-09" db="UniProtKB">
        <authorList>
            <consortium name="Ensembl"/>
        </authorList>
    </citation>
    <scope>IDENTIFICATION</scope>
</reference>
<dbReference type="FunFam" id="3.30.160.60:FF:001498">
    <property type="entry name" value="Zinc finger protein 404"/>
    <property type="match status" value="1"/>
</dbReference>
<name>A0A8D0D837_SANLU</name>
<keyword evidence="5" id="KW-0862">Zinc</keyword>
<dbReference type="PANTHER" id="PTHR14003">
    <property type="entry name" value="TRANSCRIPTIONAL REPRESSOR PROTEIN YY"/>
    <property type="match status" value="1"/>
</dbReference>
<dbReference type="FunFam" id="3.30.160.60:FF:000912">
    <property type="entry name" value="Zinc finger protein 660"/>
    <property type="match status" value="1"/>
</dbReference>
<feature type="domain" description="C2H2-type" evidence="10">
    <location>
        <begin position="413"/>
        <end position="440"/>
    </location>
</feature>
<dbReference type="PANTHER" id="PTHR14003:SF23">
    <property type="entry name" value="ZINC FINGER PROTEIN 143"/>
    <property type="match status" value="1"/>
</dbReference>
<dbReference type="GO" id="GO:0045596">
    <property type="term" value="P:negative regulation of cell differentiation"/>
    <property type="evidence" value="ECO:0007669"/>
    <property type="project" value="UniProtKB-ARBA"/>
</dbReference>
<dbReference type="GO" id="GO:0008270">
    <property type="term" value="F:zinc ion binding"/>
    <property type="evidence" value="ECO:0007669"/>
    <property type="project" value="UniProtKB-KW"/>
</dbReference>
<dbReference type="Pfam" id="PF00096">
    <property type="entry name" value="zf-C2H2"/>
    <property type="match status" value="5"/>
</dbReference>
<dbReference type="SMART" id="SM00355">
    <property type="entry name" value="ZnF_C2H2"/>
    <property type="match status" value="6"/>
</dbReference>
<evidence type="ECO:0000313" key="11">
    <source>
        <dbReference type="Ensembl" id="ENSSLUP00000040149.1"/>
    </source>
</evidence>
<dbReference type="GO" id="GO:0000981">
    <property type="term" value="F:DNA-binding transcription factor activity, RNA polymerase II-specific"/>
    <property type="evidence" value="ECO:0007669"/>
    <property type="project" value="TreeGrafter"/>
</dbReference>
<evidence type="ECO:0000256" key="5">
    <source>
        <dbReference type="ARBA" id="ARBA00022833"/>
    </source>
</evidence>
<evidence type="ECO:0000256" key="8">
    <source>
        <dbReference type="SAM" id="Coils"/>
    </source>
</evidence>
<proteinExistence type="predicted"/>
<dbReference type="Gene3D" id="3.30.160.60">
    <property type="entry name" value="Classic Zinc Finger"/>
    <property type="match status" value="6"/>
</dbReference>
<dbReference type="GO" id="GO:0031519">
    <property type="term" value="C:PcG protein complex"/>
    <property type="evidence" value="ECO:0007669"/>
    <property type="project" value="TreeGrafter"/>
</dbReference>
<keyword evidence="3" id="KW-0677">Repeat</keyword>
<sequence length="440" mass="49693">MSKAEVLRVAMNERLVAAAEEIFGLFERTIAEYEEELFRSKQKNERQRKLLDAVMKPQVRLHRAVLSADSQQDPHPLHTEEEQGRLWRSRKGKQLQRPAPEKSEDESSQLHQRPIGVNKKAKPHTSSSAQPMEVESDAEECRGNPDSSLQPANDDGTPDCSDQADTVKLKGTQKGVSFSSESEAANSDDDWKESRKPRSYLKTRRNKGVPEVGKGRNTSKKSFSCCQCGKTFKSKDRKSRPGQKPFVCSACVQRSKQLARVVTDRTRSGVKSFRCSDCKKEFSYKGDAVRHIRIHNGEKPFSCSVCGKGFTQSTGLRAHVRIHTGEKPYGCSLCPKRFNRSGILSRHMRVHTGEKPYSCSLCNARFTLSRSLLIHMRIHTGEKPFSCSVCDKKFTQKVHLTQHMTLHTQDTPFSCRACGRTFTRQSRVKNHKCVTKSSSS</sequence>
<evidence type="ECO:0000256" key="9">
    <source>
        <dbReference type="SAM" id="MobiDB-lite"/>
    </source>
</evidence>
<feature type="compositionally biased region" description="Basic and acidic residues" evidence="9">
    <location>
        <begin position="75"/>
        <end position="85"/>
    </location>
</feature>
<evidence type="ECO:0000313" key="12">
    <source>
        <dbReference type="Proteomes" id="UP000694568"/>
    </source>
</evidence>
<dbReference type="GO" id="GO:0000978">
    <property type="term" value="F:RNA polymerase II cis-regulatory region sequence-specific DNA binding"/>
    <property type="evidence" value="ECO:0007669"/>
    <property type="project" value="TreeGrafter"/>
</dbReference>
<feature type="domain" description="C2H2-type" evidence="10">
    <location>
        <begin position="329"/>
        <end position="356"/>
    </location>
</feature>
<dbReference type="FunFam" id="3.30.160.60:FF:000512">
    <property type="entry name" value="zinc finger protein 197 isoform X1"/>
    <property type="match status" value="1"/>
</dbReference>
<dbReference type="GO" id="GO:0005667">
    <property type="term" value="C:transcription regulator complex"/>
    <property type="evidence" value="ECO:0007669"/>
    <property type="project" value="TreeGrafter"/>
</dbReference>
<dbReference type="GeneID" id="116040194"/>
<dbReference type="OrthoDB" id="8113227at2759"/>
<evidence type="ECO:0000256" key="7">
    <source>
        <dbReference type="PROSITE-ProRule" id="PRU00042"/>
    </source>
</evidence>
<dbReference type="RefSeq" id="XP_031141321.1">
    <property type="nucleotide sequence ID" value="XM_031285461.2"/>
</dbReference>
<keyword evidence="12" id="KW-1185">Reference proteome</keyword>
<evidence type="ECO:0000256" key="4">
    <source>
        <dbReference type="ARBA" id="ARBA00022771"/>
    </source>
</evidence>
<organism evidence="11 12">
    <name type="scientific">Sander lucioperca</name>
    <name type="common">Pike-perch</name>
    <name type="synonym">Perca lucioperca</name>
    <dbReference type="NCBI Taxonomy" id="283035"/>
    <lineage>
        <taxon>Eukaryota</taxon>
        <taxon>Metazoa</taxon>
        <taxon>Chordata</taxon>
        <taxon>Craniata</taxon>
        <taxon>Vertebrata</taxon>
        <taxon>Euteleostomi</taxon>
        <taxon>Actinopterygii</taxon>
        <taxon>Neopterygii</taxon>
        <taxon>Teleostei</taxon>
        <taxon>Neoteleostei</taxon>
        <taxon>Acanthomorphata</taxon>
        <taxon>Eupercaria</taxon>
        <taxon>Perciformes</taxon>
        <taxon>Percoidei</taxon>
        <taxon>Percidae</taxon>
        <taxon>Luciopercinae</taxon>
        <taxon>Sander</taxon>
    </lineage>
</organism>
<dbReference type="AlphaFoldDB" id="A0A8D0D837"/>
<dbReference type="SUPFAM" id="SSF57667">
    <property type="entry name" value="beta-beta-alpha zinc fingers"/>
    <property type="match status" value="3"/>
</dbReference>
<feature type="region of interest" description="Disordered" evidence="9">
    <location>
        <begin position="66"/>
        <end position="223"/>
    </location>
</feature>
<evidence type="ECO:0000256" key="3">
    <source>
        <dbReference type="ARBA" id="ARBA00022737"/>
    </source>
</evidence>
<feature type="coiled-coil region" evidence="8">
    <location>
        <begin position="16"/>
        <end position="50"/>
    </location>
</feature>
<dbReference type="FunFam" id="3.30.160.60:FF:001527">
    <property type="entry name" value="Zinc finger protein"/>
    <property type="match status" value="1"/>
</dbReference>
<keyword evidence="4 7" id="KW-0863">Zinc-finger</keyword>
<feature type="domain" description="C2H2-type" evidence="10">
    <location>
        <begin position="301"/>
        <end position="328"/>
    </location>
</feature>
<gene>
    <name evidence="11" type="primary">LOC116040194</name>
</gene>
<keyword evidence="6" id="KW-0539">Nucleus</keyword>
<evidence type="ECO:0000259" key="10">
    <source>
        <dbReference type="PROSITE" id="PS50157"/>
    </source>
</evidence>
<comment type="subcellular location">
    <subcellularLocation>
        <location evidence="1">Nucleus</location>
    </subcellularLocation>
</comment>
<dbReference type="InterPro" id="IPR036236">
    <property type="entry name" value="Znf_C2H2_sf"/>
</dbReference>
<dbReference type="PROSITE" id="PS50157">
    <property type="entry name" value="ZINC_FINGER_C2H2_2"/>
    <property type="match status" value="6"/>
</dbReference>
<accession>A0A8D0D837</accession>
<dbReference type="GeneTree" id="ENSGT01150000286958"/>
<dbReference type="Proteomes" id="UP000694568">
    <property type="component" value="Unplaced"/>
</dbReference>
<keyword evidence="8" id="KW-0175">Coiled coil</keyword>
<evidence type="ECO:0000256" key="2">
    <source>
        <dbReference type="ARBA" id="ARBA00022723"/>
    </source>
</evidence>
<feature type="domain" description="C2H2-type" evidence="10">
    <location>
        <begin position="385"/>
        <end position="412"/>
    </location>
</feature>
<dbReference type="PROSITE" id="PS00028">
    <property type="entry name" value="ZINC_FINGER_C2H2_1"/>
    <property type="match status" value="5"/>
</dbReference>
<feature type="compositionally biased region" description="Basic residues" evidence="9">
    <location>
        <begin position="195"/>
        <end position="207"/>
    </location>
</feature>
<protein>
    <submittedName>
        <fullName evidence="11">Gastrula zinc finger protein XlCGF57.1-like</fullName>
    </submittedName>
</protein>
<reference evidence="11" key="1">
    <citation type="submission" date="2025-08" db="UniProtKB">
        <authorList>
            <consortium name="Ensembl"/>
        </authorList>
    </citation>
    <scope>IDENTIFICATION</scope>
</reference>
<evidence type="ECO:0000256" key="6">
    <source>
        <dbReference type="ARBA" id="ARBA00023242"/>
    </source>
</evidence>
<feature type="domain" description="C2H2-type" evidence="10">
    <location>
        <begin position="357"/>
        <end position="384"/>
    </location>
</feature>
<dbReference type="GO" id="GO:0000785">
    <property type="term" value="C:chromatin"/>
    <property type="evidence" value="ECO:0007669"/>
    <property type="project" value="TreeGrafter"/>
</dbReference>
<feature type="domain" description="C2H2-type" evidence="10">
    <location>
        <begin position="273"/>
        <end position="300"/>
    </location>
</feature>
<keyword evidence="2" id="KW-0479">Metal-binding</keyword>